<sequence>MQLGRQSNIKIQSENLINKIQNSPISGSSYLGPFGFQAPCPDGSQNLLPSYSVLPPSIVNERVDDIPLLTAILLKLDLPNIVDKLYTPHGNHEGLSYGWLMTVWLVYILSRGDHRMSSVQGWVAGRCSVLSCATGQKITDKDFTDDRLARLLKILYDDALWSEIERHISGHSIRAYDLPVEKVRLDATTASVNHDPEKHSLFQVGRTKQNTYLPQFKLMIGTLDPLGLPIATDVVSGEKADDPLYLPVYKRINDTLCKTGILYIGDSKMGSLETRAVIDRDDNCYLMPLPMTGETPTLLDKILSELEAGKHEISNVFLPQDIPTAENEKPNPEKALAKGFEITIERKIKLDGEEIIWQERICCAQSFRYAESQSKALDSRLEKAEKAIQNLTPPPAPGKKQYQDESELKSAAEKILKRYKVQGLIECSWECQESHKNIRAYGDKPARVETTVRYQIYTTRNTDAVEKTKKRLGWRLYATNAMVETLALTQVVLTYRDQYIVERNFARLKGRRLGITPLYVQRDDHACGLIRLLTIALRAIGIVEFCVHRKLQEDQDTLQGIYPGNPRRSTASPSVDLL</sequence>
<dbReference type="AlphaFoldDB" id="A0A850TBC1"/>
<evidence type="ECO:0000256" key="1">
    <source>
        <dbReference type="SAM" id="MobiDB-lite"/>
    </source>
</evidence>
<evidence type="ECO:0000313" key="4">
    <source>
        <dbReference type="Proteomes" id="UP000553343"/>
    </source>
</evidence>
<feature type="non-terminal residue" evidence="3">
    <location>
        <position position="578"/>
    </location>
</feature>
<dbReference type="Proteomes" id="UP000553343">
    <property type="component" value="Unassembled WGS sequence"/>
</dbReference>
<evidence type="ECO:0000259" key="2">
    <source>
        <dbReference type="Pfam" id="PF01609"/>
    </source>
</evidence>
<dbReference type="GO" id="GO:0003677">
    <property type="term" value="F:DNA binding"/>
    <property type="evidence" value="ECO:0007669"/>
    <property type="project" value="InterPro"/>
</dbReference>
<dbReference type="PANTHER" id="PTHR34614:SF2">
    <property type="entry name" value="TRANSPOSASE IS4-LIKE DOMAIN-CONTAINING PROTEIN"/>
    <property type="match status" value="1"/>
</dbReference>
<keyword evidence="4" id="KW-1185">Reference proteome</keyword>
<accession>A0A850TBC1</accession>
<feature type="compositionally biased region" description="Polar residues" evidence="1">
    <location>
        <begin position="567"/>
        <end position="578"/>
    </location>
</feature>
<gene>
    <name evidence="3" type="ORF">HXW94_18560</name>
</gene>
<organism evidence="3 4">
    <name type="scientific">Desulfobacter latus</name>
    <dbReference type="NCBI Taxonomy" id="2292"/>
    <lineage>
        <taxon>Bacteria</taxon>
        <taxon>Pseudomonadati</taxon>
        <taxon>Thermodesulfobacteriota</taxon>
        <taxon>Desulfobacteria</taxon>
        <taxon>Desulfobacterales</taxon>
        <taxon>Desulfobacteraceae</taxon>
        <taxon>Desulfobacter</taxon>
    </lineage>
</organism>
<comment type="caution">
    <text evidence="3">The sequence shown here is derived from an EMBL/GenBank/DDBJ whole genome shotgun (WGS) entry which is preliminary data.</text>
</comment>
<reference evidence="3 4" key="1">
    <citation type="submission" date="2020-06" db="EMBL/GenBank/DDBJ databases">
        <title>High-quality draft genome of sulfate reducer Desulfobacter latus type strain AcrS2 isolated from marine sediment.</title>
        <authorList>
            <person name="Hoppe M."/>
            <person name="Larsen C.K."/>
            <person name="Marshall I.P.G."/>
            <person name="Schramm A."/>
            <person name="Marietou A.G."/>
        </authorList>
    </citation>
    <scope>NUCLEOTIDE SEQUENCE [LARGE SCALE GENOMIC DNA]</scope>
    <source>
        <strain evidence="3 4">AcRS2</strain>
    </source>
</reference>
<feature type="domain" description="Transposase IS4-like" evidence="2">
    <location>
        <begin position="185"/>
        <end position="537"/>
    </location>
</feature>
<evidence type="ECO:0000313" key="3">
    <source>
        <dbReference type="EMBL" id="NWH06952.1"/>
    </source>
</evidence>
<dbReference type="GO" id="GO:0006313">
    <property type="term" value="P:DNA transposition"/>
    <property type="evidence" value="ECO:0007669"/>
    <property type="project" value="InterPro"/>
</dbReference>
<dbReference type="RefSeq" id="WP_178368395.1">
    <property type="nucleotide sequence ID" value="NZ_JACADJ010000153.1"/>
</dbReference>
<proteinExistence type="predicted"/>
<dbReference type="EMBL" id="JACADJ010000153">
    <property type="protein sequence ID" value="NWH06952.1"/>
    <property type="molecule type" value="Genomic_DNA"/>
</dbReference>
<dbReference type="Pfam" id="PF01609">
    <property type="entry name" value="DDE_Tnp_1"/>
    <property type="match status" value="1"/>
</dbReference>
<name>A0A850TBC1_9BACT</name>
<dbReference type="InterPro" id="IPR002559">
    <property type="entry name" value="Transposase_11"/>
</dbReference>
<dbReference type="PANTHER" id="PTHR34614">
    <property type="match status" value="1"/>
</dbReference>
<feature type="region of interest" description="Disordered" evidence="1">
    <location>
        <begin position="558"/>
        <end position="578"/>
    </location>
</feature>
<protein>
    <submittedName>
        <fullName evidence="3">Transposase</fullName>
    </submittedName>
</protein>
<dbReference type="GO" id="GO:0004803">
    <property type="term" value="F:transposase activity"/>
    <property type="evidence" value="ECO:0007669"/>
    <property type="project" value="InterPro"/>
</dbReference>